<proteinExistence type="predicted"/>
<evidence type="ECO:0000313" key="3">
    <source>
        <dbReference type="Proteomes" id="UP001229421"/>
    </source>
</evidence>
<dbReference type="GO" id="GO:0060236">
    <property type="term" value="P:regulation of mitotic spindle organization"/>
    <property type="evidence" value="ECO:0007669"/>
    <property type="project" value="InterPro"/>
</dbReference>
<reference evidence="2" key="1">
    <citation type="journal article" date="2023" name="bioRxiv">
        <title>Improved chromosome-level genome assembly for marigold (Tagetes erecta).</title>
        <authorList>
            <person name="Jiang F."/>
            <person name="Yuan L."/>
            <person name="Wang S."/>
            <person name="Wang H."/>
            <person name="Xu D."/>
            <person name="Wang A."/>
            <person name="Fan W."/>
        </authorList>
    </citation>
    <scope>NUCLEOTIDE SEQUENCE</scope>
    <source>
        <strain evidence="2">WSJ</strain>
        <tissue evidence="2">Leaf</tissue>
    </source>
</reference>
<feature type="region of interest" description="Disordered" evidence="1">
    <location>
        <begin position="369"/>
        <end position="419"/>
    </location>
</feature>
<keyword evidence="3" id="KW-1185">Reference proteome</keyword>
<dbReference type="InterPro" id="IPR009675">
    <property type="entry name" value="TPX2_fam"/>
</dbReference>
<dbReference type="PANTHER" id="PTHR14326">
    <property type="entry name" value="TARGETING PROTEIN FOR XKLP2"/>
    <property type="match status" value="1"/>
</dbReference>
<dbReference type="GO" id="GO:0030295">
    <property type="term" value="F:protein kinase activator activity"/>
    <property type="evidence" value="ECO:0007669"/>
    <property type="project" value="TreeGrafter"/>
</dbReference>
<dbReference type="GO" id="GO:0008017">
    <property type="term" value="F:microtubule binding"/>
    <property type="evidence" value="ECO:0007669"/>
    <property type="project" value="TreeGrafter"/>
</dbReference>
<dbReference type="EMBL" id="JAUHHV010000002">
    <property type="protein sequence ID" value="KAK1431649.1"/>
    <property type="molecule type" value="Genomic_DNA"/>
</dbReference>
<name>A0AAD8KZW6_TARER</name>
<dbReference type="GO" id="GO:0005819">
    <property type="term" value="C:spindle"/>
    <property type="evidence" value="ECO:0007669"/>
    <property type="project" value="InterPro"/>
</dbReference>
<organism evidence="2 3">
    <name type="scientific">Tagetes erecta</name>
    <name type="common">African marigold</name>
    <dbReference type="NCBI Taxonomy" id="13708"/>
    <lineage>
        <taxon>Eukaryota</taxon>
        <taxon>Viridiplantae</taxon>
        <taxon>Streptophyta</taxon>
        <taxon>Embryophyta</taxon>
        <taxon>Tracheophyta</taxon>
        <taxon>Spermatophyta</taxon>
        <taxon>Magnoliopsida</taxon>
        <taxon>eudicotyledons</taxon>
        <taxon>Gunneridae</taxon>
        <taxon>Pentapetalae</taxon>
        <taxon>asterids</taxon>
        <taxon>campanulids</taxon>
        <taxon>Asterales</taxon>
        <taxon>Asteraceae</taxon>
        <taxon>Asteroideae</taxon>
        <taxon>Heliantheae alliance</taxon>
        <taxon>Tageteae</taxon>
        <taxon>Tagetes</taxon>
    </lineage>
</organism>
<dbReference type="PANTHER" id="PTHR14326:SF15">
    <property type="entry name" value="OS06G0130200 PROTEIN"/>
    <property type="match status" value="1"/>
</dbReference>
<feature type="compositionally biased region" description="Basic and acidic residues" evidence="1">
    <location>
        <begin position="408"/>
        <end position="419"/>
    </location>
</feature>
<dbReference type="AlphaFoldDB" id="A0AAD8KZW6"/>
<dbReference type="GO" id="GO:0090307">
    <property type="term" value="P:mitotic spindle assembly"/>
    <property type="evidence" value="ECO:0007669"/>
    <property type="project" value="TreeGrafter"/>
</dbReference>
<feature type="region of interest" description="Disordered" evidence="1">
    <location>
        <begin position="311"/>
        <end position="337"/>
    </location>
</feature>
<evidence type="ECO:0000313" key="2">
    <source>
        <dbReference type="EMBL" id="KAK1431649.1"/>
    </source>
</evidence>
<dbReference type="Proteomes" id="UP001229421">
    <property type="component" value="Unassembled WGS sequence"/>
</dbReference>
<protein>
    <recommendedName>
        <fullName evidence="4">TPX2 central domain-containing protein</fullName>
    </recommendedName>
</protein>
<sequence length="419" mass="47477">MDEDMEIIQDMAPDDASFSDDFDPEYEFDAYQFFDFTRQETKCEAEHAETWFRYAHEYPPSPFIVKLKLMTAAKINPLKVHQTSSRKIEANKKTSASTISEGDIDHKAASREAKIKGVKNHNHIPQDNLKAKPKSTVTLSKPSGSSFMKPTASHLAKQNKECDIHSGGFGRLQKPVVSAVEKLRSPIRIQNQTTKRQKLEIGYLRKAAQLKHRASFLHKVSKKAVQLESSSNSKVKTTIPKKPALVTEERAQRRMSQNKYESLQRPLNRKILDAPKLPQHKKNITQYNEFQVLYKQNPASPVSEDILANRQSSGNAGKKDQCRSPNNLKSCTSDKVHPIKDGGFKLNSKHNSHLPPIELFKKLSLKPEPETKGLSSLKQPHLTKGLKENVPGSYQQEFRRCVGKPNHRGTDRRVAEVKI</sequence>
<feature type="compositionally biased region" description="Polar residues" evidence="1">
    <location>
        <begin position="135"/>
        <end position="148"/>
    </location>
</feature>
<dbReference type="GO" id="GO:0005880">
    <property type="term" value="C:nuclear microtubule"/>
    <property type="evidence" value="ECO:0007669"/>
    <property type="project" value="TreeGrafter"/>
</dbReference>
<feature type="region of interest" description="Disordered" evidence="1">
    <location>
        <begin position="123"/>
        <end position="150"/>
    </location>
</feature>
<comment type="caution">
    <text evidence="2">The sequence shown here is derived from an EMBL/GenBank/DDBJ whole genome shotgun (WGS) entry which is preliminary data.</text>
</comment>
<accession>A0AAD8KZW6</accession>
<evidence type="ECO:0008006" key="4">
    <source>
        <dbReference type="Google" id="ProtNLM"/>
    </source>
</evidence>
<evidence type="ECO:0000256" key="1">
    <source>
        <dbReference type="SAM" id="MobiDB-lite"/>
    </source>
</evidence>
<gene>
    <name evidence="2" type="ORF">QVD17_08163</name>
</gene>